<dbReference type="SUPFAM" id="SSF53271">
    <property type="entry name" value="PRTase-like"/>
    <property type="match status" value="1"/>
</dbReference>
<dbReference type="Proteomes" id="UP000243006">
    <property type="component" value="Unassembled WGS sequence"/>
</dbReference>
<evidence type="ECO:0008006" key="3">
    <source>
        <dbReference type="Google" id="ProtNLM"/>
    </source>
</evidence>
<comment type="caution">
    <text evidence="1">The sequence shown here is derived from an EMBL/GenBank/DDBJ whole genome shotgun (WGS) entry which is preliminary data.</text>
</comment>
<dbReference type="AlphaFoldDB" id="A0A1Y3ESP9"/>
<feature type="non-terminal residue" evidence="1">
    <location>
        <position position="1"/>
    </location>
</feature>
<dbReference type="InterPro" id="IPR000836">
    <property type="entry name" value="PRTase_dom"/>
</dbReference>
<dbReference type="EMBL" id="LVZM01003743">
    <property type="protein sequence ID" value="OUC47800.1"/>
    <property type="molecule type" value="Genomic_DNA"/>
</dbReference>
<gene>
    <name evidence="1" type="ORF">D917_06646</name>
</gene>
<organism evidence="1 2">
    <name type="scientific">Trichinella nativa</name>
    <dbReference type="NCBI Taxonomy" id="6335"/>
    <lineage>
        <taxon>Eukaryota</taxon>
        <taxon>Metazoa</taxon>
        <taxon>Ecdysozoa</taxon>
        <taxon>Nematoda</taxon>
        <taxon>Enoplea</taxon>
        <taxon>Dorylaimia</taxon>
        <taxon>Trichinellida</taxon>
        <taxon>Trichinellidae</taxon>
        <taxon>Trichinella</taxon>
    </lineage>
</organism>
<dbReference type="Gene3D" id="3.40.50.2020">
    <property type="match status" value="1"/>
</dbReference>
<name>A0A1Y3ESP9_9BILA</name>
<proteinExistence type="predicted"/>
<accession>A0A1Y3ESP9</accession>
<dbReference type="InterPro" id="IPR029057">
    <property type="entry name" value="PRTase-like"/>
</dbReference>
<evidence type="ECO:0000313" key="2">
    <source>
        <dbReference type="Proteomes" id="UP000243006"/>
    </source>
</evidence>
<dbReference type="CDD" id="cd06223">
    <property type="entry name" value="PRTases_typeI"/>
    <property type="match status" value="1"/>
</dbReference>
<sequence length="73" mass="8121">VVDNCNALKYHFDAVVALEARGFLFGLKHEKLPGKLITISYEISSKCKKTTYCKRMLANVLLFDDILATGGNL</sequence>
<reference evidence="1 2" key="1">
    <citation type="submission" date="2015-04" db="EMBL/GenBank/DDBJ databases">
        <title>Draft genome of the roundworm Trichinella nativa.</title>
        <authorList>
            <person name="Mitreva M."/>
        </authorList>
    </citation>
    <scope>NUCLEOTIDE SEQUENCE [LARGE SCALE GENOMIC DNA]</scope>
    <source>
        <strain evidence="1 2">ISS45</strain>
    </source>
</reference>
<protein>
    <recommendedName>
        <fullName evidence="3">Phosphoribosyltransferase domain-containing protein</fullName>
    </recommendedName>
</protein>
<evidence type="ECO:0000313" key="1">
    <source>
        <dbReference type="EMBL" id="OUC47800.1"/>
    </source>
</evidence>